<sequence length="110" mass="12552">MMLFTEIGKPTCGTKHGGNRLTDGKSLSLNLYFRTDLSFLTRRKRYQRSQKEVSRLTLRVSKRLTVFLQLYSKSLSPLQRAFSNTGILIMVIEPNNKLQEVKSRLASQGG</sequence>
<dbReference type="RefSeq" id="WP_161985765.1">
    <property type="nucleotide sequence ID" value="NZ_RCZD01000002.1"/>
</dbReference>
<keyword evidence="2" id="KW-1185">Reference proteome</keyword>
<evidence type="ECO:0000313" key="2">
    <source>
        <dbReference type="Proteomes" id="UP000317663"/>
    </source>
</evidence>
<comment type="caution">
    <text evidence="1">The sequence shown here is derived from an EMBL/GenBank/DDBJ whole genome shotgun (WGS) entry which is preliminary data.</text>
</comment>
<reference evidence="1 2" key="1">
    <citation type="journal article" date="2019" name="Environ. Microbiol.">
        <title>Species interactions and distinct microbial communities in high Arctic permafrost affected cryosols are associated with the CH4 and CO2 gas fluxes.</title>
        <authorList>
            <person name="Altshuler I."/>
            <person name="Hamel J."/>
            <person name="Turney S."/>
            <person name="Magnuson E."/>
            <person name="Levesque R."/>
            <person name="Greer C."/>
            <person name="Whyte L.G."/>
        </authorList>
    </citation>
    <scope>NUCLEOTIDE SEQUENCE [LARGE SCALE GENOMIC DNA]</scope>
    <source>
        <strain evidence="1 2">E4</strain>
    </source>
</reference>
<organism evidence="1 2">
    <name type="scientific">Ewingella americana</name>
    <dbReference type="NCBI Taxonomy" id="41202"/>
    <lineage>
        <taxon>Bacteria</taxon>
        <taxon>Pseudomonadati</taxon>
        <taxon>Pseudomonadota</taxon>
        <taxon>Gammaproteobacteria</taxon>
        <taxon>Enterobacterales</taxon>
        <taxon>Yersiniaceae</taxon>
        <taxon>Ewingella</taxon>
    </lineage>
</organism>
<proteinExistence type="predicted"/>
<gene>
    <name evidence="1" type="ORF">EAH77_04555</name>
</gene>
<name>A0A502GRQ0_9GAMM</name>
<protein>
    <submittedName>
        <fullName evidence="1">Uncharacterized protein</fullName>
    </submittedName>
</protein>
<evidence type="ECO:0000313" key="1">
    <source>
        <dbReference type="EMBL" id="TPG64098.1"/>
    </source>
</evidence>
<dbReference type="AlphaFoldDB" id="A0A502GRQ0"/>
<dbReference type="EMBL" id="RCZD01000002">
    <property type="protein sequence ID" value="TPG64098.1"/>
    <property type="molecule type" value="Genomic_DNA"/>
</dbReference>
<accession>A0A502GRQ0</accession>
<dbReference type="Proteomes" id="UP000317663">
    <property type="component" value="Unassembled WGS sequence"/>
</dbReference>